<sequence>AVTVFSTVDVIISDLQSLVKEGNNWSDDSEAAEAMHAGVWRDIRGLVHKRELSVPKFHWCPSHLDSLDVVDGLDPPGLDPIWALGNSWADYFAKRGAAEMTIAKGYMGYVQHVFDEGRMMVRYLSWGLARLCQQQLWENEKKRTYREKHEHLAILEH</sequence>
<dbReference type="Proteomes" id="UP001189429">
    <property type="component" value="Unassembled WGS sequence"/>
</dbReference>
<name>A0ABN9XD05_9DINO</name>
<proteinExistence type="predicted"/>
<feature type="non-terminal residue" evidence="1">
    <location>
        <position position="157"/>
    </location>
</feature>
<accession>A0ABN9XD05</accession>
<organism evidence="1 2">
    <name type="scientific">Prorocentrum cordatum</name>
    <dbReference type="NCBI Taxonomy" id="2364126"/>
    <lineage>
        <taxon>Eukaryota</taxon>
        <taxon>Sar</taxon>
        <taxon>Alveolata</taxon>
        <taxon>Dinophyceae</taxon>
        <taxon>Prorocentrales</taxon>
        <taxon>Prorocentraceae</taxon>
        <taxon>Prorocentrum</taxon>
    </lineage>
</organism>
<gene>
    <name evidence="1" type="ORF">PCOR1329_LOCUS74381</name>
</gene>
<evidence type="ECO:0000313" key="2">
    <source>
        <dbReference type="Proteomes" id="UP001189429"/>
    </source>
</evidence>
<protein>
    <submittedName>
        <fullName evidence="1">Uncharacterized protein</fullName>
    </submittedName>
</protein>
<reference evidence="1" key="1">
    <citation type="submission" date="2023-10" db="EMBL/GenBank/DDBJ databases">
        <authorList>
            <person name="Chen Y."/>
            <person name="Shah S."/>
            <person name="Dougan E. K."/>
            <person name="Thang M."/>
            <person name="Chan C."/>
        </authorList>
    </citation>
    <scope>NUCLEOTIDE SEQUENCE [LARGE SCALE GENOMIC DNA]</scope>
</reference>
<feature type="non-terminal residue" evidence="1">
    <location>
        <position position="1"/>
    </location>
</feature>
<dbReference type="EMBL" id="CAUYUJ010020079">
    <property type="protein sequence ID" value="CAK0895707.1"/>
    <property type="molecule type" value="Genomic_DNA"/>
</dbReference>
<keyword evidence="2" id="KW-1185">Reference proteome</keyword>
<evidence type="ECO:0000313" key="1">
    <source>
        <dbReference type="EMBL" id="CAK0895707.1"/>
    </source>
</evidence>
<comment type="caution">
    <text evidence="1">The sequence shown here is derived from an EMBL/GenBank/DDBJ whole genome shotgun (WGS) entry which is preliminary data.</text>
</comment>